<dbReference type="Proteomes" id="UP000614996">
    <property type="component" value="Unassembled WGS sequence"/>
</dbReference>
<keyword evidence="2" id="KW-1185">Reference proteome</keyword>
<dbReference type="EMBL" id="BOPO01000006">
    <property type="protein sequence ID" value="GIL25494.1"/>
    <property type="molecule type" value="Genomic_DNA"/>
</dbReference>
<proteinExistence type="predicted"/>
<gene>
    <name evidence="1" type="ORF">NUM_07490</name>
</gene>
<sequence>MIVLIPRLSIVHEADVFDGLAAIAERKGLQAEVDGLGEYRPRSRCEHTLCGTVHYRVRLRLFPVTDRYRLLGRHGRRIRAVCWHGHRDVMRELFDIWPRATLISALAIYRGADDFDVSHHSTQQAYCDGDAEGPPMRSCDCMKDEWYGSVDSATWTPDLLDEQQ</sequence>
<dbReference type="AlphaFoldDB" id="A0A8J4ELD6"/>
<protein>
    <submittedName>
        <fullName evidence="1">Uncharacterized protein</fullName>
    </submittedName>
</protein>
<accession>A0A8J4ELD6</accession>
<evidence type="ECO:0000313" key="2">
    <source>
        <dbReference type="Proteomes" id="UP000614996"/>
    </source>
</evidence>
<reference evidence="2" key="1">
    <citation type="journal article" date="2021" name="Int. J. Syst. Evol. Microbiol.">
        <title>Actinocatenispora comari sp. nov., an endophytic actinomycete isolated from aerial parts of Comarum salesowianum.</title>
        <authorList>
            <person name="Oyunbileg N."/>
            <person name="Iizaka Y."/>
            <person name="Hamada M."/>
            <person name="Davaapurev B.O."/>
            <person name="Fukumoto A."/>
            <person name="Tsetseg B."/>
            <person name="Kato F."/>
            <person name="Tamura T."/>
            <person name="Batkhuu J."/>
            <person name="Anzai Y."/>
        </authorList>
    </citation>
    <scope>NUCLEOTIDE SEQUENCE [LARGE SCALE GENOMIC DNA]</scope>
    <source>
        <strain evidence="2">NUM-2625</strain>
    </source>
</reference>
<name>A0A8J4ELD6_9ACTN</name>
<evidence type="ECO:0000313" key="1">
    <source>
        <dbReference type="EMBL" id="GIL25494.1"/>
    </source>
</evidence>
<comment type="caution">
    <text evidence="1">The sequence shown here is derived from an EMBL/GenBank/DDBJ whole genome shotgun (WGS) entry which is preliminary data.</text>
</comment>
<organism evidence="1 2">
    <name type="scientific">Actinocatenispora comari</name>
    <dbReference type="NCBI Taxonomy" id="2807577"/>
    <lineage>
        <taxon>Bacteria</taxon>
        <taxon>Bacillati</taxon>
        <taxon>Actinomycetota</taxon>
        <taxon>Actinomycetes</taxon>
        <taxon>Micromonosporales</taxon>
        <taxon>Micromonosporaceae</taxon>
        <taxon>Actinocatenispora</taxon>
    </lineage>
</organism>
<dbReference type="RefSeq" id="WP_207123103.1">
    <property type="nucleotide sequence ID" value="NZ_BOPO01000006.1"/>
</dbReference>